<dbReference type="AlphaFoldDB" id="A0A0A9AGP5"/>
<reference evidence="1" key="1">
    <citation type="submission" date="2014-09" db="EMBL/GenBank/DDBJ databases">
        <authorList>
            <person name="Magalhaes I.L.F."/>
            <person name="Oliveira U."/>
            <person name="Santos F.R."/>
            <person name="Vidigal T.H.D.A."/>
            <person name="Brescovit A.D."/>
            <person name="Santos A.J."/>
        </authorList>
    </citation>
    <scope>NUCLEOTIDE SEQUENCE</scope>
    <source>
        <tissue evidence="1">Shoot tissue taken approximately 20 cm above the soil surface</tissue>
    </source>
</reference>
<name>A0A0A9AGP5_ARUDO</name>
<evidence type="ECO:0000313" key="1">
    <source>
        <dbReference type="EMBL" id="JAD46272.1"/>
    </source>
</evidence>
<protein>
    <submittedName>
        <fullName evidence="1">Uncharacterized protein</fullName>
    </submittedName>
</protein>
<dbReference type="EMBL" id="GBRH01251623">
    <property type="protein sequence ID" value="JAD46272.1"/>
    <property type="molecule type" value="Transcribed_RNA"/>
</dbReference>
<accession>A0A0A9AGP5</accession>
<sequence>MNFTYQSHTEWIWRTDISATPISESLDSSLEGSLRSAADIQYLYKESVNNCKFHLRKLPLKKR</sequence>
<organism evidence="1">
    <name type="scientific">Arundo donax</name>
    <name type="common">Giant reed</name>
    <name type="synonym">Donax arundinaceus</name>
    <dbReference type="NCBI Taxonomy" id="35708"/>
    <lineage>
        <taxon>Eukaryota</taxon>
        <taxon>Viridiplantae</taxon>
        <taxon>Streptophyta</taxon>
        <taxon>Embryophyta</taxon>
        <taxon>Tracheophyta</taxon>
        <taxon>Spermatophyta</taxon>
        <taxon>Magnoliopsida</taxon>
        <taxon>Liliopsida</taxon>
        <taxon>Poales</taxon>
        <taxon>Poaceae</taxon>
        <taxon>PACMAD clade</taxon>
        <taxon>Arundinoideae</taxon>
        <taxon>Arundineae</taxon>
        <taxon>Arundo</taxon>
    </lineage>
</organism>
<reference evidence="1" key="2">
    <citation type="journal article" date="2015" name="Data Brief">
        <title>Shoot transcriptome of the giant reed, Arundo donax.</title>
        <authorList>
            <person name="Barrero R.A."/>
            <person name="Guerrero F.D."/>
            <person name="Moolhuijzen P."/>
            <person name="Goolsby J.A."/>
            <person name="Tidwell J."/>
            <person name="Bellgard S.E."/>
            <person name="Bellgard M.I."/>
        </authorList>
    </citation>
    <scope>NUCLEOTIDE SEQUENCE</scope>
    <source>
        <tissue evidence="1">Shoot tissue taken approximately 20 cm above the soil surface</tissue>
    </source>
</reference>
<proteinExistence type="predicted"/>